<dbReference type="AlphaFoldDB" id="A0AAD6BIF2"/>
<reference evidence="2" key="1">
    <citation type="submission" date="2022-11" db="EMBL/GenBank/DDBJ databases">
        <title>Chromosome-level genome of Pogonophryne albipinna.</title>
        <authorList>
            <person name="Jo E."/>
        </authorList>
    </citation>
    <scope>NUCLEOTIDE SEQUENCE</scope>
    <source>
        <strain evidence="2">SGF0006</strain>
        <tissue evidence="2">Muscle</tissue>
    </source>
</reference>
<dbReference type="EMBL" id="JAPTMU010000005">
    <property type="protein sequence ID" value="KAJ4943353.1"/>
    <property type="molecule type" value="Genomic_DNA"/>
</dbReference>
<protein>
    <submittedName>
        <fullName evidence="2">Uncharacterized protein</fullName>
    </submittedName>
</protein>
<dbReference type="Proteomes" id="UP001219934">
    <property type="component" value="Unassembled WGS sequence"/>
</dbReference>
<gene>
    <name evidence="2" type="ORF">JOQ06_005856</name>
</gene>
<comment type="caution">
    <text evidence="2">The sequence shown here is derived from an EMBL/GenBank/DDBJ whole genome shotgun (WGS) entry which is preliminary data.</text>
</comment>
<evidence type="ECO:0000313" key="2">
    <source>
        <dbReference type="EMBL" id="KAJ4943353.1"/>
    </source>
</evidence>
<feature type="non-terminal residue" evidence="2">
    <location>
        <position position="63"/>
    </location>
</feature>
<feature type="compositionally biased region" description="Basic residues" evidence="1">
    <location>
        <begin position="34"/>
        <end position="50"/>
    </location>
</feature>
<organism evidence="2 3">
    <name type="scientific">Pogonophryne albipinna</name>
    <dbReference type="NCBI Taxonomy" id="1090488"/>
    <lineage>
        <taxon>Eukaryota</taxon>
        <taxon>Metazoa</taxon>
        <taxon>Chordata</taxon>
        <taxon>Craniata</taxon>
        <taxon>Vertebrata</taxon>
        <taxon>Euteleostomi</taxon>
        <taxon>Actinopterygii</taxon>
        <taxon>Neopterygii</taxon>
        <taxon>Teleostei</taxon>
        <taxon>Neoteleostei</taxon>
        <taxon>Acanthomorphata</taxon>
        <taxon>Eupercaria</taxon>
        <taxon>Perciformes</taxon>
        <taxon>Notothenioidei</taxon>
        <taxon>Pogonophryne</taxon>
    </lineage>
</organism>
<name>A0AAD6BIF2_9TELE</name>
<feature type="region of interest" description="Disordered" evidence="1">
    <location>
        <begin position="34"/>
        <end position="63"/>
    </location>
</feature>
<evidence type="ECO:0000313" key="3">
    <source>
        <dbReference type="Proteomes" id="UP001219934"/>
    </source>
</evidence>
<keyword evidence="3" id="KW-1185">Reference proteome</keyword>
<evidence type="ECO:0000256" key="1">
    <source>
        <dbReference type="SAM" id="MobiDB-lite"/>
    </source>
</evidence>
<proteinExistence type="predicted"/>
<sequence length="63" mass="7322">METHPRKRSYVQEKRAAFPHYDLPLNSFTLADHHHHPTAMKRPNGRRKTKNVGVVSPLLSPMH</sequence>
<accession>A0AAD6BIF2</accession>